<dbReference type="InterPro" id="IPR036852">
    <property type="entry name" value="Peptidase_S8/S53_dom_sf"/>
</dbReference>
<dbReference type="InterPro" id="IPR007280">
    <property type="entry name" value="Peptidase_C_arc/bac"/>
</dbReference>
<evidence type="ECO:0000259" key="4">
    <source>
        <dbReference type="Pfam" id="PF00082"/>
    </source>
</evidence>
<dbReference type="InterPro" id="IPR026444">
    <property type="entry name" value="Secre_tail"/>
</dbReference>
<proteinExistence type="inferred from homology"/>
<comment type="caution">
    <text evidence="2">Lacks conserved residue(s) required for the propagation of feature annotation.</text>
</comment>
<feature type="chain" id="PRO_5017775635" evidence="3">
    <location>
        <begin position="22"/>
        <end position="934"/>
    </location>
</feature>
<protein>
    <submittedName>
        <fullName evidence="7">T9SS C-terminal target domain-containing protein</fullName>
    </submittedName>
</protein>
<dbReference type="GO" id="GO:0006508">
    <property type="term" value="P:proteolysis"/>
    <property type="evidence" value="ECO:0007669"/>
    <property type="project" value="InterPro"/>
</dbReference>
<dbReference type="GO" id="GO:0004252">
    <property type="term" value="F:serine-type endopeptidase activity"/>
    <property type="evidence" value="ECO:0007669"/>
    <property type="project" value="InterPro"/>
</dbReference>
<sequence length="934" mass="101097">MLKKGSCLLLVLTLCANLSRAQLTRYQKQLNSVYTNKADLQQNKADSNKYFLVQLKSPADASKLRLVKRLSYDYYIAASTSKINTGENLLSVAPANALWKATDDLALQAASHPNSNRQVTLVLRRQNATSVNNIRAVANIVSANGNNVVVNVPLKQLPALLADENIIFASPVRKAHEELAIGNLDLGVNSIAAVTDSYPELNGTGINVSLKEQTYDETDLDLLGRSFISAPRSDVISNHATVMATLIGGSGISYIKGLGAAPAVKLTSSDFITLLPDSLPYFTNFNIALQNHSYGTGIENYYGIEAVAYDKQLYENDTLIHVFSSGNIGTSTPATGLYNGLANVANLSGTFKQAKNVLVVGGTGRTNIPEALSSAGPTYDGRVKPELVADGEDGTSGAAALASGTVALMQQAYKLKFNKKPPAALLKSILINTADDLGTPEVDFKTGYGKMNALEAVRSINNNRFFSGTVSNQTRATYQVTVPANCSMLKIALAWNDAPATLNAPYALINDLDLSIQTPAGETLLPWVLSSYPNTDSLTKPATRQRDTLNNTEQITLKNPAAGTYTILVNGSRVITASQPFYIAYNTKQANSFEWTYPSPADKILATEDNYLRWQNTFTATNGKLSISYDHGATWQAIASVPLSGGYYKWNVPDVFTKAILKMSINGNDHLSKEFIISKPLALDVGFDCTDGTLLHWSPQPGATKYIVYNLKDNQLQQLTTVTDTTVIIPTGMQSSKYFAVSATGNGFEGVRSYTINATTQGTGCYVKNILAEVNNNNSIKLTLNVGSVFNLSSITWEKQTGINMYTDIGNSALKTALSYQFIDTNPKKGINYYRARLTKTDGSAIYSDLASAILLQSNQITLYPNPVSTQLNILTGELNTYELKLYDAMGILRFSKTLNGLQNAISLNVMPGMYICTVSANSKILYQGKIVKL</sequence>
<dbReference type="NCBIfam" id="TIGR04183">
    <property type="entry name" value="Por_Secre_tail"/>
    <property type="match status" value="1"/>
</dbReference>
<dbReference type="Proteomes" id="UP000260823">
    <property type="component" value="Unassembled WGS sequence"/>
</dbReference>
<keyword evidence="8" id="KW-1185">Reference proteome</keyword>
<comment type="caution">
    <text evidence="7">The sequence shown here is derived from an EMBL/GenBank/DDBJ whole genome shotgun (WGS) entry which is preliminary data.</text>
</comment>
<dbReference type="RefSeq" id="WP_117385092.1">
    <property type="nucleotide sequence ID" value="NZ_QWDE01000008.1"/>
</dbReference>
<feature type="domain" description="Peptidase C-terminal archaeal/bacterial" evidence="5">
    <location>
        <begin position="475"/>
        <end position="571"/>
    </location>
</feature>
<evidence type="ECO:0000259" key="6">
    <source>
        <dbReference type="Pfam" id="PF18962"/>
    </source>
</evidence>
<feature type="signal peptide" evidence="3">
    <location>
        <begin position="1"/>
        <end position="21"/>
    </location>
</feature>
<dbReference type="PANTHER" id="PTHR43399">
    <property type="entry name" value="SUBTILISIN-RELATED"/>
    <property type="match status" value="1"/>
</dbReference>
<evidence type="ECO:0000313" key="7">
    <source>
        <dbReference type="EMBL" id="RFZ81054.1"/>
    </source>
</evidence>
<dbReference type="InterPro" id="IPR008979">
    <property type="entry name" value="Galactose-bd-like_sf"/>
</dbReference>
<comment type="similarity">
    <text evidence="1 2">Belongs to the peptidase S8 family.</text>
</comment>
<dbReference type="PROSITE" id="PS51892">
    <property type="entry name" value="SUBTILASE"/>
    <property type="match status" value="1"/>
</dbReference>
<feature type="domain" description="Peptidase S8/S53" evidence="4">
    <location>
        <begin position="236"/>
        <end position="449"/>
    </location>
</feature>
<name>A0A3E2NJ72_9SPHI</name>
<dbReference type="Gene3D" id="3.40.50.200">
    <property type="entry name" value="Peptidase S8/S53 domain"/>
    <property type="match status" value="1"/>
</dbReference>
<dbReference type="InterPro" id="IPR000209">
    <property type="entry name" value="Peptidase_S8/S53_dom"/>
</dbReference>
<evidence type="ECO:0000256" key="3">
    <source>
        <dbReference type="SAM" id="SignalP"/>
    </source>
</evidence>
<organism evidence="7 8">
    <name type="scientific">Mucilaginibacter terrenus</name>
    <dbReference type="NCBI Taxonomy" id="2482727"/>
    <lineage>
        <taxon>Bacteria</taxon>
        <taxon>Pseudomonadati</taxon>
        <taxon>Bacteroidota</taxon>
        <taxon>Sphingobacteriia</taxon>
        <taxon>Sphingobacteriales</taxon>
        <taxon>Sphingobacteriaceae</taxon>
        <taxon>Mucilaginibacter</taxon>
    </lineage>
</organism>
<dbReference type="AlphaFoldDB" id="A0A3E2NJ72"/>
<evidence type="ECO:0000256" key="2">
    <source>
        <dbReference type="PROSITE-ProRule" id="PRU01240"/>
    </source>
</evidence>
<dbReference type="Pfam" id="PF04151">
    <property type="entry name" value="PPC"/>
    <property type="match status" value="1"/>
</dbReference>
<keyword evidence="3" id="KW-0732">Signal</keyword>
<evidence type="ECO:0000256" key="1">
    <source>
        <dbReference type="ARBA" id="ARBA00011073"/>
    </source>
</evidence>
<dbReference type="Gene3D" id="2.60.120.380">
    <property type="match status" value="1"/>
</dbReference>
<dbReference type="OrthoDB" id="9792152at2"/>
<dbReference type="PANTHER" id="PTHR43399:SF4">
    <property type="entry name" value="CELL WALL-ASSOCIATED PROTEASE"/>
    <property type="match status" value="1"/>
</dbReference>
<dbReference type="Pfam" id="PF18962">
    <property type="entry name" value="Por_Secre_tail"/>
    <property type="match status" value="1"/>
</dbReference>
<dbReference type="SUPFAM" id="SSF49785">
    <property type="entry name" value="Galactose-binding domain-like"/>
    <property type="match status" value="1"/>
</dbReference>
<dbReference type="EMBL" id="QWDE01000008">
    <property type="protein sequence ID" value="RFZ81054.1"/>
    <property type="molecule type" value="Genomic_DNA"/>
</dbReference>
<dbReference type="SUPFAM" id="SSF52743">
    <property type="entry name" value="Subtilisin-like"/>
    <property type="match status" value="1"/>
</dbReference>
<feature type="domain" description="Secretion system C-terminal sorting" evidence="6">
    <location>
        <begin position="863"/>
        <end position="927"/>
    </location>
</feature>
<evidence type="ECO:0000259" key="5">
    <source>
        <dbReference type="Pfam" id="PF04151"/>
    </source>
</evidence>
<evidence type="ECO:0000313" key="8">
    <source>
        <dbReference type="Proteomes" id="UP000260823"/>
    </source>
</evidence>
<accession>A0A3E2NJ72</accession>
<dbReference type="InterPro" id="IPR051048">
    <property type="entry name" value="Peptidase_S8/S53_subtilisin"/>
</dbReference>
<gene>
    <name evidence="7" type="ORF">DYU05_20760</name>
</gene>
<reference evidence="7 8" key="1">
    <citation type="submission" date="2018-08" db="EMBL/GenBank/DDBJ databases">
        <title>Mucilaginibacter terrae sp. nov., isolated from manganese diggings.</title>
        <authorList>
            <person name="Huang Y."/>
            <person name="Zhou Z."/>
        </authorList>
    </citation>
    <scope>NUCLEOTIDE SEQUENCE [LARGE SCALE GENOMIC DNA]</scope>
    <source>
        <strain evidence="7 8">ZH6</strain>
    </source>
</reference>
<dbReference type="Pfam" id="PF00082">
    <property type="entry name" value="Peptidase_S8"/>
    <property type="match status" value="1"/>
</dbReference>